<evidence type="ECO:0000256" key="1">
    <source>
        <dbReference type="SAM" id="MobiDB-lite"/>
    </source>
</evidence>
<protein>
    <submittedName>
        <fullName evidence="2">Uncharacterized protein</fullName>
    </submittedName>
</protein>
<evidence type="ECO:0000313" key="2">
    <source>
        <dbReference type="EMBL" id="CAI2387814.1"/>
    </source>
</evidence>
<feature type="region of interest" description="Disordered" evidence="1">
    <location>
        <begin position="131"/>
        <end position="185"/>
    </location>
</feature>
<proteinExistence type="predicted"/>
<dbReference type="Proteomes" id="UP001295684">
    <property type="component" value="Unassembled WGS sequence"/>
</dbReference>
<organism evidence="2 3">
    <name type="scientific">Euplotes crassus</name>
    <dbReference type="NCBI Taxonomy" id="5936"/>
    <lineage>
        <taxon>Eukaryota</taxon>
        <taxon>Sar</taxon>
        <taxon>Alveolata</taxon>
        <taxon>Ciliophora</taxon>
        <taxon>Intramacronucleata</taxon>
        <taxon>Spirotrichea</taxon>
        <taxon>Hypotrichia</taxon>
        <taxon>Euplotida</taxon>
        <taxon>Euplotidae</taxon>
        <taxon>Moneuplotes</taxon>
    </lineage>
</organism>
<comment type="caution">
    <text evidence="2">The sequence shown here is derived from an EMBL/GenBank/DDBJ whole genome shotgun (WGS) entry which is preliminary data.</text>
</comment>
<feature type="compositionally biased region" description="Polar residues" evidence="1">
    <location>
        <begin position="132"/>
        <end position="142"/>
    </location>
</feature>
<dbReference type="EMBL" id="CAMPGE010030297">
    <property type="protein sequence ID" value="CAI2387814.1"/>
    <property type="molecule type" value="Genomic_DNA"/>
</dbReference>
<gene>
    <name evidence="2" type="ORF">ECRASSUSDP1_LOCUS29448</name>
</gene>
<feature type="compositionally biased region" description="Basic and acidic residues" evidence="1">
    <location>
        <begin position="169"/>
        <end position="185"/>
    </location>
</feature>
<dbReference type="AlphaFoldDB" id="A0AAD2DB17"/>
<sequence>MEDHNPCAMEGCAEHGSCFLEQEFIYLCDRCLEIRHENQTLLQTTIPEIEARINQIRQFIFKLEDHSEMKINLKRKRCLKSIYKELESFSEEVDQLYANPNRSECSRIARKIEDAFQGICSEECFSKAPSHLSESSQQHDLVSSNENVPPPPPHSSQPSTSNFAYTDTTHSHNLTEREEEKDQSVQVDIPREFISEEDYSSDPNDWQKCEEPVEKPVEIDPEIFDDTVSLFDHDFEAIAKDMHYIEGIHSDEQLEELEYLNTQTSFFKFLNKSPEECLEMIKDMLHYSEIPILKDYHVYQDVNLEHVTNKLIANFMVDKSSGGDIIFNLQDQRDLNFIGQIKGKINSIKNLSIKGIPNECSAVKIFLEEYAPNHIEWFSFNQNSKYRNNFRYYEQGFLNICKNVTNKIQIFEYDLTQDQFLSILKASKHIENVNFESCKIDFPPLLDELEQKSLNEGLKNSRIRTLSLRGCGSEENGNWNKDNTPFINLIKSLAPCSDFKTALQKLDLHQSDLSHKIASKILKTSEHGFYHQIIPPY</sequence>
<keyword evidence="3" id="KW-1185">Reference proteome</keyword>
<name>A0AAD2DB17_EUPCR</name>
<evidence type="ECO:0000313" key="3">
    <source>
        <dbReference type="Proteomes" id="UP001295684"/>
    </source>
</evidence>
<accession>A0AAD2DB17</accession>
<reference evidence="2" key="1">
    <citation type="submission" date="2023-07" db="EMBL/GenBank/DDBJ databases">
        <authorList>
            <consortium name="AG Swart"/>
            <person name="Singh M."/>
            <person name="Singh A."/>
            <person name="Seah K."/>
            <person name="Emmerich C."/>
        </authorList>
    </citation>
    <scope>NUCLEOTIDE SEQUENCE</scope>
    <source>
        <strain evidence="2">DP1</strain>
    </source>
</reference>